<evidence type="ECO:0000256" key="1">
    <source>
        <dbReference type="SAM" id="Phobius"/>
    </source>
</evidence>
<protein>
    <submittedName>
        <fullName evidence="2">Uncharacterized protein</fullName>
    </submittedName>
</protein>
<sequence length="246" mass="28836">MFSEIVNYIVIPTLLSASALGAYYVWNPEDSKKLMSSIAWYGVNMYSRASIYYETFVKYDLSDNEEDDFDEEEELLYYNSESQLIVSLGTDYKTMPDEWWNDSKNNIDLLIFKKSLGDSIKYKIFNTHKELMKSDNVWDTLEKQFVQVELEQNGAVIDIHKHLDPFYTVGNRILSKSFLKWYLKSWYNTELCDKYTLKIFDKDVNLFSIGPESYILLGDEKYSIIDTTEEEETTNSDANYEGATNE</sequence>
<evidence type="ECO:0000313" key="2">
    <source>
        <dbReference type="EMBL" id="QHT30138.1"/>
    </source>
</evidence>
<keyword evidence="1" id="KW-0472">Membrane</keyword>
<accession>A0A6C0EM71</accession>
<feature type="transmembrane region" description="Helical" evidence="1">
    <location>
        <begin position="6"/>
        <end position="26"/>
    </location>
</feature>
<keyword evidence="1" id="KW-0812">Transmembrane</keyword>
<name>A0A6C0EM71_9ZZZZ</name>
<reference evidence="2" key="1">
    <citation type="journal article" date="2020" name="Nature">
        <title>Giant virus diversity and host interactions through global metagenomics.</title>
        <authorList>
            <person name="Schulz F."/>
            <person name="Roux S."/>
            <person name="Paez-Espino D."/>
            <person name="Jungbluth S."/>
            <person name="Walsh D.A."/>
            <person name="Denef V.J."/>
            <person name="McMahon K.D."/>
            <person name="Konstantinidis K.T."/>
            <person name="Eloe-Fadrosh E.A."/>
            <person name="Kyrpides N.C."/>
            <person name="Woyke T."/>
        </authorList>
    </citation>
    <scope>NUCLEOTIDE SEQUENCE</scope>
    <source>
        <strain evidence="2">GVMAG-M-3300009149-34</strain>
    </source>
</reference>
<proteinExistence type="predicted"/>
<organism evidence="2">
    <name type="scientific">viral metagenome</name>
    <dbReference type="NCBI Taxonomy" id="1070528"/>
    <lineage>
        <taxon>unclassified sequences</taxon>
        <taxon>metagenomes</taxon>
        <taxon>organismal metagenomes</taxon>
    </lineage>
</organism>
<keyword evidence="1" id="KW-1133">Transmembrane helix</keyword>
<dbReference type="AlphaFoldDB" id="A0A6C0EM71"/>
<dbReference type="EMBL" id="MN738892">
    <property type="protein sequence ID" value="QHT30138.1"/>
    <property type="molecule type" value="Genomic_DNA"/>
</dbReference>